<dbReference type="OrthoDB" id="2618741at2"/>
<reference evidence="1 2" key="1">
    <citation type="submission" date="2019-03" db="EMBL/GenBank/DDBJ databases">
        <title>This is whole genome sequence of Paenibacillus sp MS74 strain.</title>
        <authorList>
            <person name="Trinh H.N."/>
        </authorList>
    </citation>
    <scope>NUCLEOTIDE SEQUENCE [LARGE SCALE GENOMIC DNA]</scope>
    <source>
        <strain evidence="1 2">MS74</strain>
    </source>
</reference>
<gene>
    <name evidence="1" type="ORF">E1757_04460</name>
</gene>
<dbReference type="RefSeq" id="WP_133225578.1">
    <property type="nucleotide sequence ID" value="NZ_SMRT01000001.1"/>
</dbReference>
<dbReference type="Proteomes" id="UP000295636">
    <property type="component" value="Unassembled WGS sequence"/>
</dbReference>
<protein>
    <submittedName>
        <fullName evidence="1">Uncharacterized protein</fullName>
    </submittedName>
</protein>
<dbReference type="AlphaFoldDB" id="A0A4R5L069"/>
<proteinExistence type="predicted"/>
<organism evidence="1 2">
    <name type="scientific">Paenibacillus piri</name>
    <dbReference type="NCBI Taxonomy" id="2547395"/>
    <lineage>
        <taxon>Bacteria</taxon>
        <taxon>Bacillati</taxon>
        <taxon>Bacillota</taxon>
        <taxon>Bacilli</taxon>
        <taxon>Bacillales</taxon>
        <taxon>Paenibacillaceae</taxon>
        <taxon>Paenibacillus</taxon>
    </lineage>
</organism>
<accession>A0A4R5L069</accession>
<evidence type="ECO:0000313" key="1">
    <source>
        <dbReference type="EMBL" id="TDG00868.1"/>
    </source>
</evidence>
<dbReference type="EMBL" id="SMRT01000001">
    <property type="protein sequence ID" value="TDG00868.1"/>
    <property type="molecule type" value="Genomic_DNA"/>
</dbReference>
<comment type="caution">
    <text evidence="1">The sequence shown here is derived from an EMBL/GenBank/DDBJ whole genome shotgun (WGS) entry which is preliminary data.</text>
</comment>
<keyword evidence="2" id="KW-1185">Reference proteome</keyword>
<name>A0A4R5L069_9BACL</name>
<sequence length="104" mass="12283">MPKLSELALYNRFPWAVPLKPAIDPDEGFYDVQPWQFPEPVLELIEQMFTEVDNFFKSTNLPFELTIFEIKEVFGYLDISSLTPHAEVTAIFLKYRELSKEFFQ</sequence>
<evidence type="ECO:0000313" key="2">
    <source>
        <dbReference type="Proteomes" id="UP000295636"/>
    </source>
</evidence>